<dbReference type="RefSeq" id="WP_020963074.1">
    <property type="nucleotide sequence ID" value="NC_022093.1"/>
</dbReference>
<dbReference type="GeneID" id="16574073"/>
<dbReference type="KEGG" id="thb:N186_07145"/>
<keyword evidence="2" id="KW-1185">Reference proteome</keyword>
<evidence type="ECO:0000313" key="2">
    <source>
        <dbReference type="Proteomes" id="UP000015543"/>
    </source>
</evidence>
<dbReference type="AlphaFoldDB" id="S6A5W1"/>
<dbReference type="OrthoDB" id="377829at2157"/>
<evidence type="ECO:0000313" key="1">
    <source>
        <dbReference type="EMBL" id="AGT35767.1"/>
    </source>
</evidence>
<name>S6A5W1_9CREN</name>
<protein>
    <submittedName>
        <fullName evidence="1">Uncharacterized protein</fullName>
    </submittedName>
</protein>
<dbReference type="Proteomes" id="UP000015543">
    <property type="component" value="Chromosome"/>
</dbReference>
<accession>S6A5W1</accession>
<gene>
    <name evidence="1" type="ORF">N186_07145</name>
</gene>
<organism evidence="1 2">
    <name type="scientific">Thermofilum adornatum</name>
    <dbReference type="NCBI Taxonomy" id="1365176"/>
    <lineage>
        <taxon>Archaea</taxon>
        <taxon>Thermoproteota</taxon>
        <taxon>Thermoprotei</taxon>
        <taxon>Thermofilales</taxon>
        <taxon>Thermofilaceae</taxon>
        <taxon>Thermofilum</taxon>
    </lineage>
</organism>
<dbReference type="eggNOG" id="arCOG14804">
    <property type="taxonomic scope" value="Archaea"/>
</dbReference>
<dbReference type="PATRIC" id="fig|1365176.7.peg.1411"/>
<reference evidence="1 2" key="1">
    <citation type="journal article" date="2013" name="Genome Announc.">
        <title>Complete Genomic Sequence of 'Thermofilum adornatus' Strain 1910bT, a Hyperthermophilic Anaerobic Organotrophic Crenarchaeon.</title>
        <authorList>
            <person name="Dominova I.N."/>
            <person name="Kublanov I.V."/>
            <person name="Podosokorskaya O.A."/>
            <person name="Derbikova K.S."/>
            <person name="Patrushev M.V."/>
            <person name="Toshchakov S.V."/>
        </authorList>
    </citation>
    <scope>NUCLEOTIDE SEQUENCE [LARGE SCALE GENOMIC DNA]</scope>
    <source>
        <strain evidence="2">1910b</strain>
    </source>
</reference>
<proteinExistence type="predicted"/>
<dbReference type="HOGENOM" id="CLU_1352166_0_0_2"/>
<sequence length="228" mass="26054">MATEIAGMFLRLQKMFQPTVHVLVPQMLFSYMVSTVVKEHPSPTEANRELFRLGLWGGSVAMLKFSKTINPKDIWPKSFDVGKFTSYVKLNHGGAWYLFAGHMPEINVEARGQKFIWVTLRELPGKETFYKIEAPEGVDVWYFLAGNYEGATLTLLRLVGEEEKYFTMWRPLPSRDGIEGFYAIRDLGPAEVIRTCNDLDPGFFKLVSWEDSAKFAEELFGIKIPLLV</sequence>
<dbReference type="EMBL" id="CP006646">
    <property type="protein sequence ID" value="AGT35767.1"/>
    <property type="molecule type" value="Genomic_DNA"/>
</dbReference>